<accession>A0A2S4VPV5</accession>
<keyword evidence="3" id="KW-1185">Reference proteome</keyword>
<dbReference type="Proteomes" id="UP000239156">
    <property type="component" value="Unassembled WGS sequence"/>
</dbReference>
<feature type="region of interest" description="Disordered" evidence="1">
    <location>
        <begin position="199"/>
        <end position="219"/>
    </location>
</feature>
<evidence type="ECO:0000313" key="2">
    <source>
        <dbReference type="EMBL" id="POW11575.1"/>
    </source>
</evidence>
<feature type="compositionally biased region" description="Polar residues" evidence="1">
    <location>
        <begin position="199"/>
        <end position="216"/>
    </location>
</feature>
<protein>
    <submittedName>
        <fullName evidence="2">Uncharacterized protein</fullName>
    </submittedName>
</protein>
<dbReference type="VEuPathDB" id="FungiDB:PSHT_16281"/>
<evidence type="ECO:0000313" key="3">
    <source>
        <dbReference type="Proteomes" id="UP000239156"/>
    </source>
</evidence>
<comment type="caution">
    <text evidence="2">The sequence shown here is derived from an EMBL/GenBank/DDBJ whole genome shotgun (WGS) entry which is preliminary data.</text>
</comment>
<proteinExistence type="predicted"/>
<organism evidence="2 3">
    <name type="scientific">Puccinia striiformis</name>
    <dbReference type="NCBI Taxonomy" id="27350"/>
    <lineage>
        <taxon>Eukaryota</taxon>
        <taxon>Fungi</taxon>
        <taxon>Dikarya</taxon>
        <taxon>Basidiomycota</taxon>
        <taxon>Pucciniomycotina</taxon>
        <taxon>Pucciniomycetes</taxon>
        <taxon>Pucciniales</taxon>
        <taxon>Pucciniaceae</taxon>
        <taxon>Puccinia</taxon>
    </lineage>
</organism>
<dbReference type="AlphaFoldDB" id="A0A2S4VPV5"/>
<dbReference type="EMBL" id="PKSL01000037">
    <property type="protein sequence ID" value="POW11575.1"/>
    <property type="molecule type" value="Genomic_DNA"/>
</dbReference>
<gene>
    <name evidence="2" type="ORF">PSTT_05130</name>
</gene>
<dbReference type="VEuPathDB" id="FungiDB:PSTT_05130"/>
<sequence>MPTYFHTFTTSIATPPYPFITQHAAMAPMNSNNRISHPMFVSGHFDIFQSIHKIVADGSTYGQFFYETSIAHLDNSTGQEASILIHAGGYGSATTVLRDDFVYLLDGRFIARTDLPDKPEPVVYFDSELTLNVGSSDKYTTGLANKVAVKGFGIVNKDRAVFEALYIIPGNVSSAKHKAYNNWAGYNVERKVWQVQSSGNQTSVSATPQAGTAGSSSRRRGLVNISSLQSPLPAQGANAGAPMLVQDLSPTASSSRPRGVPHMVPPPGPNSAPSSKLAEPEEGEVSDAANADNDNHFVNTFSKKRTAPEMIADARRHMKSFSVIIRSKILHTRHIGTCGAVVNILDRPPQPG</sequence>
<feature type="region of interest" description="Disordered" evidence="1">
    <location>
        <begin position="247"/>
        <end position="294"/>
    </location>
</feature>
<reference evidence="2" key="1">
    <citation type="submission" date="2017-12" db="EMBL/GenBank/DDBJ databases">
        <title>Gene loss provides genomic basis for host adaptation in cereal stripe rust fungi.</title>
        <authorList>
            <person name="Xia C."/>
        </authorList>
    </citation>
    <scope>NUCLEOTIDE SEQUENCE [LARGE SCALE GENOMIC DNA]</scope>
    <source>
        <strain evidence="2">93-210</strain>
    </source>
</reference>
<evidence type="ECO:0000256" key="1">
    <source>
        <dbReference type="SAM" id="MobiDB-lite"/>
    </source>
</evidence>
<name>A0A2S4VPV5_9BASI</name>